<reference evidence="4" key="1">
    <citation type="journal article" date="2014" name="Int. J. Syst. Evol. Microbiol.">
        <title>Complete genome sequence of Corynebacterium casei LMG S-19264T (=DSM 44701T), isolated from a smear-ripened cheese.</title>
        <authorList>
            <consortium name="US DOE Joint Genome Institute (JGI-PGF)"/>
            <person name="Walter F."/>
            <person name="Albersmeier A."/>
            <person name="Kalinowski J."/>
            <person name="Ruckert C."/>
        </authorList>
    </citation>
    <scope>NUCLEOTIDE SEQUENCE</scope>
    <source>
        <strain evidence="4">JCM 3086</strain>
    </source>
</reference>
<dbReference type="Gene3D" id="1.10.10.1320">
    <property type="entry name" value="Anti-sigma factor, zinc-finger domain"/>
    <property type="match status" value="1"/>
</dbReference>
<dbReference type="InterPro" id="IPR041916">
    <property type="entry name" value="Anti_sigma_zinc_sf"/>
</dbReference>
<name>A0A917PF43_9ACTN</name>
<keyword evidence="2" id="KW-0804">Transcription</keyword>
<organism evidence="4 5">
    <name type="scientific">Streptomyces brasiliensis</name>
    <dbReference type="NCBI Taxonomy" id="1954"/>
    <lineage>
        <taxon>Bacteria</taxon>
        <taxon>Bacillati</taxon>
        <taxon>Actinomycetota</taxon>
        <taxon>Actinomycetes</taxon>
        <taxon>Kitasatosporales</taxon>
        <taxon>Streptomycetaceae</taxon>
        <taxon>Streptomyces</taxon>
    </lineage>
</organism>
<dbReference type="AlphaFoldDB" id="A0A917PF43"/>
<protein>
    <recommendedName>
        <fullName evidence="6">Zinc-finger domain-containing protein</fullName>
    </recommendedName>
</protein>
<evidence type="ECO:0000256" key="3">
    <source>
        <dbReference type="SAM" id="MobiDB-lite"/>
    </source>
</evidence>
<feature type="region of interest" description="Disordered" evidence="3">
    <location>
        <begin position="62"/>
        <end position="101"/>
    </location>
</feature>
<keyword evidence="5" id="KW-1185">Reference proteome</keyword>
<keyword evidence="1" id="KW-0805">Transcription regulation</keyword>
<comment type="caution">
    <text evidence="4">The sequence shown here is derived from an EMBL/GenBank/DDBJ whole genome shotgun (WGS) entry which is preliminary data.</text>
</comment>
<accession>A0A917PF43</accession>
<dbReference type="EMBL" id="BMQA01000172">
    <property type="protein sequence ID" value="GGJ73181.1"/>
    <property type="molecule type" value="Genomic_DNA"/>
</dbReference>
<evidence type="ECO:0000313" key="5">
    <source>
        <dbReference type="Proteomes" id="UP000657574"/>
    </source>
</evidence>
<evidence type="ECO:0000313" key="4">
    <source>
        <dbReference type="EMBL" id="GGJ73181.1"/>
    </source>
</evidence>
<dbReference type="Proteomes" id="UP000657574">
    <property type="component" value="Unassembled WGS sequence"/>
</dbReference>
<evidence type="ECO:0000256" key="2">
    <source>
        <dbReference type="ARBA" id="ARBA00023163"/>
    </source>
</evidence>
<evidence type="ECO:0000256" key="1">
    <source>
        <dbReference type="ARBA" id="ARBA00023015"/>
    </source>
</evidence>
<gene>
    <name evidence="4" type="ORF">GCM10010121_099680</name>
</gene>
<sequence length="114" mass="12013">MATFIGECLAFRDLLAGHALHILAPEETNALVPHLAACSTCQDEHHCLAAVAAHLSSLHEALTTGPSPTQRPHLPGSTKSQAAPRQRRGSGPARGARTTSLTLSEWVDRMACVG</sequence>
<proteinExistence type="predicted"/>
<reference evidence="4" key="2">
    <citation type="submission" date="2020-09" db="EMBL/GenBank/DDBJ databases">
        <authorList>
            <person name="Sun Q."/>
            <person name="Ohkuma M."/>
        </authorList>
    </citation>
    <scope>NUCLEOTIDE SEQUENCE</scope>
    <source>
        <strain evidence="4">JCM 3086</strain>
    </source>
</reference>
<evidence type="ECO:0008006" key="6">
    <source>
        <dbReference type="Google" id="ProtNLM"/>
    </source>
</evidence>